<dbReference type="AlphaFoldDB" id="A0A6I4ITN4"/>
<reference evidence="3" key="1">
    <citation type="submission" date="2019-05" db="EMBL/GenBank/DDBJ databases">
        <title>Flavobacterium profundi sp. nov., isolated from a deep-sea seamount.</title>
        <authorList>
            <person name="Zhang D.-C."/>
        </authorList>
    </citation>
    <scope>NUCLEOTIDE SEQUENCE [LARGE SCALE GENOMIC DNA]</scope>
    <source>
        <strain evidence="3">TP390</strain>
    </source>
</reference>
<dbReference type="Proteomes" id="UP000431264">
    <property type="component" value="Unassembled WGS sequence"/>
</dbReference>
<name>A0A6I4ITN4_9FLAO</name>
<comment type="caution">
    <text evidence="2">The sequence shown here is derived from an EMBL/GenBank/DDBJ whole genome shotgun (WGS) entry which is preliminary data.</text>
</comment>
<proteinExistence type="predicted"/>
<dbReference type="RefSeq" id="WP_140998660.1">
    <property type="nucleotide sequence ID" value="NZ_VDCZ01000011.1"/>
</dbReference>
<accession>A0A6I4ITN4</accession>
<gene>
    <name evidence="2" type="ORF">GOQ30_13745</name>
</gene>
<evidence type="ECO:0000313" key="2">
    <source>
        <dbReference type="EMBL" id="MVO10231.1"/>
    </source>
</evidence>
<keyword evidence="3" id="KW-1185">Reference proteome</keyword>
<dbReference type="EMBL" id="WQLW01000011">
    <property type="protein sequence ID" value="MVO10231.1"/>
    <property type="molecule type" value="Genomic_DNA"/>
</dbReference>
<keyword evidence="1" id="KW-0732">Signal</keyword>
<organism evidence="2 3">
    <name type="scientific">Flavobacterium profundi</name>
    <dbReference type="NCBI Taxonomy" id="1774945"/>
    <lineage>
        <taxon>Bacteria</taxon>
        <taxon>Pseudomonadati</taxon>
        <taxon>Bacteroidota</taxon>
        <taxon>Flavobacteriia</taxon>
        <taxon>Flavobacteriales</taxon>
        <taxon>Flavobacteriaceae</taxon>
        <taxon>Flavobacterium</taxon>
    </lineage>
</organism>
<evidence type="ECO:0000256" key="1">
    <source>
        <dbReference type="SAM" id="SignalP"/>
    </source>
</evidence>
<feature type="signal peptide" evidence="1">
    <location>
        <begin position="1"/>
        <end position="18"/>
    </location>
</feature>
<sequence length="369" mass="41758">MKLAVKIILGLVATTALGMVTGAIPNPFEIPTDVPLHLQHEMKVVWNYDGKQQSVPTIEQGTPFDDSKYFDLKAKIAINPIEPHGIFKFDFEIEQYISINNQSGNFTYKVNSNDNSMYIHGTDIENNDLFQALKNNPYVQQYKINFIIRNAQNDWYAFVEHQEKGKICIKMPSGFTFSNVFTDTYSKSLEVLNSAKANANTVTNTSPLEPYSGTFTDDDGSLKSITFWFAKEEAQIPTGIPLMGFGVGIFKNVFEKKQKFLAVTEAEDGVSKLLHLEQIEEWGINTDGYKILSFDFHLPSGKAKTENIVNWLKTKQDEIAQLRAARKNCPSHQAGSNCRKNYEKRIKEVQDEIASRAQELATQMMPPMK</sequence>
<evidence type="ECO:0000313" key="3">
    <source>
        <dbReference type="Proteomes" id="UP000431264"/>
    </source>
</evidence>
<feature type="chain" id="PRO_5026039133" description="PA14 domain-containing protein" evidence="1">
    <location>
        <begin position="19"/>
        <end position="369"/>
    </location>
</feature>
<dbReference type="OrthoDB" id="1327900at2"/>
<protein>
    <recommendedName>
        <fullName evidence="4">PA14 domain-containing protein</fullName>
    </recommendedName>
</protein>
<evidence type="ECO:0008006" key="4">
    <source>
        <dbReference type="Google" id="ProtNLM"/>
    </source>
</evidence>